<gene>
    <name evidence="9" type="ORF">Dxin01_00686</name>
</gene>
<dbReference type="PANTHER" id="PTHR40074">
    <property type="entry name" value="O-ACETYLTRANSFERASE WECH"/>
    <property type="match status" value="1"/>
</dbReference>
<evidence type="ECO:0000256" key="1">
    <source>
        <dbReference type="ARBA" id="ARBA00004651"/>
    </source>
</evidence>
<feature type="transmembrane region" description="Helical" evidence="7">
    <location>
        <begin position="54"/>
        <end position="75"/>
    </location>
</feature>
<feature type="transmembrane region" description="Helical" evidence="7">
    <location>
        <begin position="28"/>
        <end position="47"/>
    </location>
</feature>
<evidence type="ECO:0000256" key="3">
    <source>
        <dbReference type="ARBA" id="ARBA00022475"/>
    </source>
</evidence>
<keyword evidence="4 7" id="KW-0812">Transmembrane</keyword>
<feature type="transmembrane region" description="Helical" evidence="7">
    <location>
        <begin position="149"/>
        <end position="169"/>
    </location>
</feature>
<keyword evidence="10" id="KW-1185">Reference proteome</keyword>
<evidence type="ECO:0000256" key="5">
    <source>
        <dbReference type="ARBA" id="ARBA00022989"/>
    </source>
</evidence>
<protein>
    <recommendedName>
        <fullName evidence="8">Acyltransferase 3 domain-containing protein</fullName>
    </recommendedName>
</protein>
<sequence>MQLGLRPPESLSDPAKVGFYLLYGKASYHLYFLLVALQAYLLIPLLLPLARLRLSIWTMFGLGLLMQMAVYELNLRWFNWTYPGSQVLWYTLPLMLGVGVVARFDDFAAWFKRYFWLLMALLLGSAGAYLPLAVSAMQGQRVNNLHYNLSAWLFTSLCAVCICGACLLWQQKALWLRGVVAWFGLVSLKVYLLHPALLQLAERWWPPAGPEGQRLALVGLIGGLALLVSALLGHLLLRLPRLSLFLFGR</sequence>
<feature type="transmembrane region" description="Helical" evidence="7">
    <location>
        <begin position="87"/>
        <end position="104"/>
    </location>
</feature>
<evidence type="ECO:0000256" key="7">
    <source>
        <dbReference type="SAM" id="Phobius"/>
    </source>
</evidence>
<evidence type="ECO:0000313" key="9">
    <source>
        <dbReference type="EMBL" id="GAA5500958.1"/>
    </source>
</evidence>
<dbReference type="EMBL" id="BAABRN010000005">
    <property type="protein sequence ID" value="GAA5500958.1"/>
    <property type="molecule type" value="Genomic_DNA"/>
</dbReference>
<reference evidence="9 10" key="1">
    <citation type="submission" date="2024-02" db="EMBL/GenBank/DDBJ databases">
        <title>Deinococcus xinjiangensis NBRC 107630.</title>
        <authorList>
            <person name="Ichikawa N."/>
            <person name="Katano-Makiyama Y."/>
            <person name="Hidaka K."/>
        </authorList>
    </citation>
    <scope>NUCLEOTIDE SEQUENCE [LARGE SCALE GENOMIC DNA]</scope>
    <source>
        <strain evidence="9 10">NBRC 107630</strain>
    </source>
</reference>
<proteinExistence type="inferred from homology"/>
<keyword evidence="6 7" id="KW-0472">Membrane</keyword>
<dbReference type="InterPro" id="IPR002656">
    <property type="entry name" value="Acyl_transf_3_dom"/>
</dbReference>
<feature type="transmembrane region" description="Helical" evidence="7">
    <location>
        <begin position="174"/>
        <end position="194"/>
    </location>
</feature>
<dbReference type="PANTHER" id="PTHR40074:SF2">
    <property type="entry name" value="O-ACETYLTRANSFERASE WECH"/>
    <property type="match status" value="1"/>
</dbReference>
<keyword evidence="3" id="KW-1003">Cell membrane</keyword>
<dbReference type="Pfam" id="PF01757">
    <property type="entry name" value="Acyl_transf_3"/>
    <property type="match status" value="1"/>
</dbReference>
<evidence type="ECO:0000256" key="4">
    <source>
        <dbReference type="ARBA" id="ARBA00022692"/>
    </source>
</evidence>
<keyword evidence="5 7" id="KW-1133">Transmembrane helix</keyword>
<evidence type="ECO:0000259" key="8">
    <source>
        <dbReference type="Pfam" id="PF01757"/>
    </source>
</evidence>
<evidence type="ECO:0000313" key="10">
    <source>
        <dbReference type="Proteomes" id="UP001458946"/>
    </source>
</evidence>
<feature type="transmembrane region" description="Helical" evidence="7">
    <location>
        <begin position="214"/>
        <end position="237"/>
    </location>
</feature>
<feature type="transmembrane region" description="Helical" evidence="7">
    <location>
        <begin position="116"/>
        <end position="137"/>
    </location>
</feature>
<evidence type="ECO:0000256" key="6">
    <source>
        <dbReference type="ARBA" id="ARBA00023136"/>
    </source>
</evidence>
<accession>A0ABP9VAB2</accession>
<comment type="subcellular location">
    <subcellularLocation>
        <location evidence="1">Cell membrane</location>
        <topology evidence="1">Multi-pass membrane protein</topology>
    </subcellularLocation>
</comment>
<evidence type="ECO:0000256" key="2">
    <source>
        <dbReference type="ARBA" id="ARBA00007400"/>
    </source>
</evidence>
<feature type="domain" description="Acyltransferase 3" evidence="8">
    <location>
        <begin position="18"/>
        <end position="232"/>
    </location>
</feature>
<name>A0ABP9VAB2_9DEIO</name>
<organism evidence="9 10">
    <name type="scientific">Deinococcus xinjiangensis</name>
    <dbReference type="NCBI Taxonomy" id="457454"/>
    <lineage>
        <taxon>Bacteria</taxon>
        <taxon>Thermotogati</taxon>
        <taxon>Deinococcota</taxon>
        <taxon>Deinococci</taxon>
        <taxon>Deinococcales</taxon>
        <taxon>Deinococcaceae</taxon>
        <taxon>Deinococcus</taxon>
    </lineage>
</organism>
<comment type="similarity">
    <text evidence="2">Belongs to the acyltransferase 3 family.</text>
</comment>
<dbReference type="Proteomes" id="UP001458946">
    <property type="component" value="Unassembled WGS sequence"/>
</dbReference>
<comment type="caution">
    <text evidence="9">The sequence shown here is derived from an EMBL/GenBank/DDBJ whole genome shotgun (WGS) entry which is preliminary data.</text>
</comment>